<organism evidence="8 9">
    <name type="scientific">Haloferula luteola</name>
    <dbReference type="NCBI Taxonomy" id="595692"/>
    <lineage>
        <taxon>Bacteria</taxon>
        <taxon>Pseudomonadati</taxon>
        <taxon>Verrucomicrobiota</taxon>
        <taxon>Verrucomicrobiia</taxon>
        <taxon>Verrucomicrobiales</taxon>
        <taxon>Verrucomicrobiaceae</taxon>
        <taxon>Haloferula</taxon>
    </lineage>
</organism>
<keyword evidence="4 5" id="KW-0720">Serine protease</keyword>
<dbReference type="PROSITE" id="PS00136">
    <property type="entry name" value="SUBTILASE_ASP"/>
    <property type="match status" value="1"/>
</dbReference>
<dbReference type="PANTHER" id="PTHR43806">
    <property type="entry name" value="PEPTIDASE S8"/>
    <property type="match status" value="1"/>
</dbReference>
<dbReference type="PRINTS" id="PR00723">
    <property type="entry name" value="SUBTILISIN"/>
</dbReference>
<evidence type="ECO:0000313" key="9">
    <source>
        <dbReference type="Proteomes" id="UP000557717"/>
    </source>
</evidence>
<dbReference type="SUPFAM" id="SSF52743">
    <property type="entry name" value="Subtilisin-like"/>
    <property type="match status" value="1"/>
</dbReference>
<dbReference type="Proteomes" id="UP000557717">
    <property type="component" value="Unassembled WGS sequence"/>
</dbReference>
<evidence type="ECO:0000256" key="3">
    <source>
        <dbReference type="ARBA" id="ARBA00022801"/>
    </source>
</evidence>
<dbReference type="EMBL" id="JACHFD010000003">
    <property type="protein sequence ID" value="MBB5350732.1"/>
    <property type="molecule type" value="Genomic_DNA"/>
</dbReference>
<dbReference type="InterPro" id="IPR050131">
    <property type="entry name" value="Peptidase_S8_subtilisin-like"/>
</dbReference>
<name>A0A840UY76_9BACT</name>
<evidence type="ECO:0000313" key="8">
    <source>
        <dbReference type="EMBL" id="MBB5350732.1"/>
    </source>
</evidence>
<feature type="active site" description="Charge relay system" evidence="5">
    <location>
        <position position="363"/>
    </location>
</feature>
<dbReference type="GO" id="GO:0004252">
    <property type="term" value="F:serine-type endopeptidase activity"/>
    <property type="evidence" value="ECO:0007669"/>
    <property type="project" value="UniProtKB-UniRule"/>
</dbReference>
<comment type="caution">
    <text evidence="8">The sequence shown here is derived from an EMBL/GenBank/DDBJ whole genome shotgun (WGS) entry which is preliminary data.</text>
</comment>
<feature type="domain" description="Peptidase S8/S53" evidence="7">
    <location>
        <begin position="172"/>
        <end position="413"/>
    </location>
</feature>
<dbReference type="Gene3D" id="3.40.50.200">
    <property type="entry name" value="Peptidase S8/S53 domain"/>
    <property type="match status" value="1"/>
</dbReference>
<dbReference type="PROSITE" id="PS51892">
    <property type="entry name" value="SUBTILASE"/>
    <property type="match status" value="1"/>
</dbReference>
<keyword evidence="9" id="KW-1185">Reference proteome</keyword>
<sequence length="531" mass="55617">MPRILRYAPALLMLVAGGVAFLVARRLSTLPDGIVLDRMVETVTRTPRHPLHSKSAPSSPRTLEIFSSARPEETILRFPDSESYLAALATPLAAGLEWRGQLDRLETIRLHYTHWASLAQWVAALGYSGFSEPPPAPSVGLRSDGVDSSQALGFERNSVDWLGVPGRHPQWGAGVRIAIIDSGVVAHPELRPATESIEIVPFPQDLSKTHPHGTSVASVIQGQGPRINGLAPAAEIISIRAIDDEGQTDAYDFAAALLAAIDARVDLVNLSVGSLTGSSLEADAVQQAIDAGIVVVAAAGNDAHDHLRFPAAYPGVISVGAIDAGGERMAFSNTGDHLAIVAPGVAMLTAAPGNGYILTSGTSVSAPLVTAAIAATMSDGSGRHLSARQAADLVLSLTDDMGPAGRDPEYGFGILNLSRIMNRSTMGIVDACLTDQRLVRNATGQLSLRVTVQNRGTATLTNILVRIEPTGSLASIGLLKAGAVHSLDFPLGEFAPSIGLPVTFTSQITLSQGAADISQEDHQLTTRIFAP</sequence>
<evidence type="ECO:0000259" key="7">
    <source>
        <dbReference type="Pfam" id="PF00082"/>
    </source>
</evidence>
<accession>A0A840UY76</accession>
<dbReference type="PROSITE" id="PS00138">
    <property type="entry name" value="SUBTILASE_SER"/>
    <property type="match status" value="1"/>
</dbReference>
<feature type="active site" description="Charge relay system" evidence="5">
    <location>
        <position position="181"/>
    </location>
</feature>
<dbReference type="InterPro" id="IPR000209">
    <property type="entry name" value="Peptidase_S8/S53_dom"/>
</dbReference>
<comment type="similarity">
    <text evidence="1 5 6">Belongs to the peptidase S8 family.</text>
</comment>
<dbReference type="InterPro" id="IPR036852">
    <property type="entry name" value="Peptidase_S8/S53_dom_sf"/>
</dbReference>
<evidence type="ECO:0000256" key="4">
    <source>
        <dbReference type="ARBA" id="ARBA00022825"/>
    </source>
</evidence>
<protein>
    <submittedName>
        <fullName evidence="8">F0F1-type ATP synthase membrane subunit c/vacuolar-type H+-ATPase subunit K</fullName>
    </submittedName>
</protein>
<evidence type="ECO:0000256" key="5">
    <source>
        <dbReference type="PROSITE-ProRule" id="PRU01240"/>
    </source>
</evidence>
<dbReference type="InterPro" id="IPR023827">
    <property type="entry name" value="Peptidase_S8_Asp-AS"/>
</dbReference>
<feature type="active site" description="Charge relay system" evidence="5">
    <location>
        <position position="212"/>
    </location>
</feature>
<keyword evidence="3 5" id="KW-0378">Hydrolase</keyword>
<dbReference type="Pfam" id="PF00082">
    <property type="entry name" value="Peptidase_S8"/>
    <property type="match status" value="1"/>
</dbReference>
<dbReference type="InterPro" id="IPR023828">
    <property type="entry name" value="Peptidase_S8_Ser-AS"/>
</dbReference>
<evidence type="ECO:0000256" key="1">
    <source>
        <dbReference type="ARBA" id="ARBA00011073"/>
    </source>
</evidence>
<dbReference type="InterPro" id="IPR015500">
    <property type="entry name" value="Peptidase_S8_subtilisin-rel"/>
</dbReference>
<evidence type="ECO:0000256" key="2">
    <source>
        <dbReference type="ARBA" id="ARBA00022670"/>
    </source>
</evidence>
<dbReference type="RefSeq" id="WP_184016262.1">
    <property type="nucleotide sequence ID" value="NZ_JACHFD010000003.1"/>
</dbReference>
<proteinExistence type="inferred from homology"/>
<dbReference type="GO" id="GO:0006508">
    <property type="term" value="P:proteolysis"/>
    <property type="evidence" value="ECO:0007669"/>
    <property type="project" value="UniProtKB-KW"/>
</dbReference>
<gene>
    <name evidence="8" type="ORF">HNR46_000960</name>
</gene>
<evidence type="ECO:0000256" key="6">
    <source>
        <dbReference type="RuleBase" id="RU003355"/>
    </source>
</evidence>
<reference evidence="8 9" key="1">
    <citation type="submission" date="2020-08" db="EMBL/GenBank/DDBJ databases">
        <title>Genomic Encyclopedia of Type Strains, Phase IV (KMG-IV): sequencing the most valuable type-strain genomes for metagenomic binning, comparative biology and taxonomic classification.</title>
        <authorList>
            <person name="Goeker M."/>
        </authorList>
    </citation>
    <scope>NUCLEOTIDE SEQUENCE [LARGE SCALE GENOMIC DNA]</scope>
    <source>
        <strain evidence="8 9">YC6886</strain>
    </source>
</reference>
<keyword evidence="2 5" id="KW-0645">Protease</keyword>
<dbReference type="PANTHER" id="PTHR43806:SF11">
    <property type="entry name" value="CEREVISIN-RELATED"/>
    <property type="match status" value="1"/>
</dbReference>
<dbReference type="AlphaFoldDB" id="A0A840UY76"/>